<gene>
    <name evidence="2" type="ORF">EDB81DRAFT_713645</name>
</gene>
<dbReference type="AlphaFoldDB" id="A0A9P9FGQ8"/>
<feature type="transmembrane region" description="Helical" evidence="1">
    <location>
        <begin position="147"/>
        <end position="173"/>
    </location>
</feature>
<evidence type="ECO:0000313" key="3">
    <source>
        <dbReference type="Proteomes" id="UP000738349"/>
    </source>
</evidence>
<name>A0A9P9FGQ8_9HYPO</name>
<feature type="transmembrane region" description="Helical" evidence="1">
    <location>
        <begin position="270"/>
        <end position="292"/>
    </location>
</feature>
<evidence type="ECO:0000313" key="2">
    <source>
        <dbReference type="EMBL" id="KAH7160775.1"/>
    </source>
</evidence>
<keyword evidence="3" id="KW-1185">Reference proteome</keyword>
<keyword evidence="1" id="KW-1133">Transmembrane helix</keyword>
<feature type="transmembrane region" description="Helical" evidence="1">
    <location>
        <begin position="222"/>
        <end position="250"/>
    </location>
</feature>
<keyword evidence="1" id="KW-0812">Transmembrane</keyword>
<feature type="transmembrane region" description="Helical" evidence="1">
    <location>
        <begin position="349"/>
        <end position="370"/>
    </location>
</feature>
<reference evidence="2" key="1">
    <citation type="journal article" date="2021" name="Nat. Commun.">
        <title>Genetic determinants of endophytism in the Arabidopsis root mycobiome.</title>
        <authorList>
            <person name="Mesny F."/>
            <person name="Miyauchi S."/>
            <person name="Thiergart T."/>
            <person name="Pickel B."/>
            <person name="Atanasova L."/>
            <person name="Karlsson M."/>
            <person name="Huettel B."/>
            <person name="Barry K.W."/>
            <person name="Haridas S."/>
            <person name="Chen C."/>
            <person name="Bauer D."/>
            <person name="Andreopoulos W."/>
            <person name="Pangilinan J."/>
            <person name="LaButti K."/>
            <person name="Riley R."/>
            <person name="Lipzen A."/>
            <person name="Clum A."/>
            <person name="Drula E."/>
            <person name="Henrissat B."/>
            <person name="Kohler A."/>
            <person name="Grigoriev I.V."/>
            <person name="Martin F.M."/>
            <person name="Hacquard S."/>
        </authorList>
    </citation>
    <scope>NUCLEOTIDE SEQUENCE</scope>
    <source>
        <strain evidence="2">MPI-CAGE-AT-0147</strain>
    </source>
</reference>
<keyword evidence="1" id="KW-0472">Membrane</keyword>
<feature type="transmembrane region" description="Helical" evidence="1">
    <location>
        <begin position="179"/>
        <end position="201"/>
    </location>
</feature>
<organism evidence="2 3">
    <name type="scientific">Dactylonectria macrodidyma</name>
    <dbReference type="NCBI Taxonomy" id="307937"/>
    <lineage>
        <taxon>Eukaryota</taxon>
        <taxon>Fungi</taxon>
        <taxon>Dikarya</taxon>
        <taxon>Ascomycota</taxon>
        <taxon>Pezizomycotina</taxon>
        <taxon>Sordariomycetes</taxon>
        <taxon>Hypocreomycetidae</taxon>
        <taxon>Hypocreales</taxon>
        <taxon>Nectriaceae</taxon>
        <taxon>Dactylonectria</taxon>
    </lineage>
</organism>
<comment type="caution">
    <text evidence="2">The sequence shown here is derived from an EMBL/GenBank/DDBJ whole genome shotgun (WGS) entry which is preliminary data.</text>
</comment>
<dbReference type="OrthoDB" id="2896006at2759"/>
<accession>A0A9P9FGQ8</accession>
<proteinExistence type="predicted"/>
<protein>
    <recommendedName>
        <fullName evidence="4">Ubiquitin carrier protein</fullName>
    </recommendedName>
</protein>
<evidence type="ECO:0008006" key="4">
    <source>
        <dbReference type="Google" id="ProtNLM"/>
    </source>
</evidence>
<dbReference type="Proteomes" id="UP000738349">
    <property type="component" value="Unassembled WGS sequence"/>
</dbReference>
<dbReference type="EMBL" id="JAGMUV010000004">
    <property type="protein sequence ID" value="KAH7160775.1"/>
    <property type="molecule type" value="Genomic_DNA"/>
</dbReference>
<sequence length="387" mass="43148">MISHIPHSLMRRVVDIAVETVSDPPSNDPDNGFSQLPWWAWLVYLADFLVLLPVIILTSYTFQKVLPVFAIIEDENPPAYEPVALDFDDSGSGSVPRAPVPVAGNNPVNKTASATVPTLPVAHDARPITTSFRATWRLLKSHGGFRAIFRGLACYAFQGFVNGILVSFFTLILGSFFSMVASLIASLLLVQYSTAWVHIVITPRSPTHFWRRLPAFRPTFEATWRPVALFWFSNALANWAPFLFSFILNVKFPDFKNDPSAEVPTTNEGWKYLVIVLLSLAVQLFIVVPSYVTLIRVQASLLPDNLETIIPFDRTFQGKVEPAVVSGKGYVSLVDAWSTFSKAAWRRLVILYVKILAISMASTFLIFALFGTQTLLFLNKSDNSTNQ</sequence>
<evidence type="ECO:0000256" key="1">
    <source>
        <dbReference type="SAM" id="Phobius"/>
    </source>
</evidence>
<feature type="transmembrane region" description="Helical" evidence="1">
    <location>
        <begin position="38"/>
        <end position="62"/>
    </location>
</feature>